<dbReference type="VEuPathDB" id="VectorBase:PPAI010774"/>
<evidence type="ECO:0000256" key="4">
    <source>
        <dbReference type="ARBA" id="ARBA00034725"/>
    </source>
</evidence>
<dbReference type="EMBL" id="AJVK01019147">
    <property type="status" value="NOT_ANNOTATED_CDS"/>
    <property type="molecule type" value="Genomic_DNA"/>
</dbReference>
<name>A0A1B0DQI3_PHLPP</name>
<dbReference type="EMBL" id="AJVK01019148">
    <property type="status" value="NOT_ANNOTATED_CDS"/>
    <property type="molecule type" value="Genomic_DNA"/>
</dbReference>
<dbReference type="EnsemblMetazoa" id="PPAI010774-RA">
    <property type="protein sequence ID" value="PPAI010774-PA"/>
    <property type="gene ID" value="PPAI010774"/>
</dbReference>
<protein>
    <recommendedName>
        <fullName evidence="5">Actin maturation protease</fullName>
    </recommendedName>
    <alternativeName>
        <fullName evidence="6">Actin aminopeptidase ACTMAP</fullName>
    </alternativeName>
</protein>
<dbReference type="VEuPathDB" id="VectorBase:PPAPM1_000667"/>
<dbReference type="PANTHER" id="PTHR28631:SF1">
    <property type="entry name" value="ACTIN MATURATION PROTEASE"/>
    <property type="match status" value="1"/>
</dbReference>
<evidence type="ECO:0000313" key="8">
    <source>
        <dbReference type="EnsemblMetazoa" id="PPAI010774-PA"/>
    </source>
</evidence>
<evidence type="ECO:0000256" key="6">
    <source>
        <dbReference type="ARBA" id="ARBA00034908"/>
    </source>
</evidence>
<evidence type="ECO:0000256" key="7">
    <source>
        <dbReference type="ARBA" id="ARBA00049041"/>
    </source>
</evidence>
<keyword evidence="9" id="KW-1185">Reference proteome</keyword>
<evidence type="ECO:0000256" key="1">
    <source>
        <dbReference type="ARBA" id="ARBA00022438"/>
    </source>
</evidence>
<dbReference type="GO" id="GO:0004177">
    <property type="term" value="F:aminopeptidase activity"/>
    <property type="evidence" value="ECO:0007669"/>
    <property type="project" value="UniProtKB-KW"/>
</dbReference>
<keyword evidence="2" id="KW-0645">Protease</keyword>
<dbReference type="AlphaFoldDB" id="A0A1B0DQI3"/>
<dbReference type="EMBL" id="AJVK01019146">
    <property type="status" value="NOT_ANNOTATED_CDS"/>
    <property type="molecule type" value="Genomic_DNA"/>
</dbReference>
<sequence length="256" mass="28395">MSHKIIPIPPPAPDFAAVNRLIYGESSSHSALNNSLDFRECLWAAEYPEVQKSCFLARVCEQKPPKRCVFYQMEPILQQGPTCGFVTISMLLNGASTADQLFQKAKAKGFTAMGEMFSAANLLDILQSQEGFSGKCQLFEGHLNCDEIRETLKSDACLIVPYDSDVNHSPCLKKGHKAHWALVFYVIARQGKSRLLGIWLLSDLAESNANLTEFSQPKQYPEADFILPEGGIAGPRGLCRRSIVIQGGTFAEQFRF</sequence>
<organism evidence="8 9">
    <name type="scientific">Phlebotomus papatasi</name>
    <name type="common">Sandfly</name>
    <dbReference type="NCBI Taxonomy" id="29031"/>
    <lineage>
        <taxon>Eukaryota</taxon>
        <taxon>Metazoa</taxon>
        <taxon>Ecdysozoa</taxon>
        <taxon>Arthropoda</taxon>
        <taxon>Hexapoda</taxon>
        <taxon>Insecta</taxon>
        <taxon>Pterygota</taxon>
        <taxon>Neoptera</taxon>
        <taxon>Endopterygota</taxon>
        <taxon>Diptera</taxon>
        <taxon>Nematocera</taxon>
        <taxon>Psychodoidea</taxon>
        <taxon>Psychodidae</taxon>
        <taxon>Phlebotomus</taxon>
        <taxon>Phlebotomus</taxon>
    </lineage>
</organism>
<reference evidence="8" key="1">
    <citation type="submission" date="2022-08" db="UniProtKB">
        <authorList>
            <consortium name="EnsemblMetazoa"/>
        </authorList>
    </citation>
    <scope>IDENTIFICATION</scope>
    <source>
        <strain evidence="8">Israel</strain>
    </source>
</reference>
<evidence type="ECO:0000256" key="2">
    <source>
        <dbReference type="ARBA" id="ARBA00022670"/>
    </source>
</evidence>
<dbReference type="PANTHER" id="PTHR28631">
    <property type="entry name" value="UPF0692 PROTEIN C19ORF54"/>
    <property type="match status" value="1"/>
</dbReference>
<keyword evidence="3" id="KW-0378">Hydrolase</keyword>
<keyword evidence="1" id="KW-0031">Aminopeptidase</keyword>
<evidence type="ECO:0000256" key="3">
    <source>
        <dbReference type="ARBA" id="ARBA00022801"/>
    </source>
</evidence>
<comment type="catalytic activity">
    <reaction evidence="7">
        <text>N-terminal N(alpha)-acetyl-L-cysteinyl-L-aspartyl-[protein] + H2O = N-terminal L-aspartyl-[protein] + N-acetyl-L-cysteine</text>
        <dbReference type="Rhea" id="RHEA:74579"/>
        <dbReference type="Rhea" id="RHEA-COMP:12669"/>
        <dbReference type="Rhea" id="RHEA-COMP:18395"/>
        <dbReference type="ChEBI" id="CHEBI:15377"/>
        <dbReference type="ChEBI" id="CHEBI:64720"/>
        <dbReference type="ChEBI" id="CHEBI:78236"/>
        <dbReference type="ChEBI" id="CHEBI:193599"/>
    </reaction>
    <physiologicalReaction direction="left-to-right" evidence="7">
        <dbReference type="Rhea" id="RHEA:74580"/>
    </physiologicalReaction>
</comment>
<dbReference type="Pfam" id="PF21646">
    <property type="entry name" value="ACTMAP-like_C"/>
    <property type="match status" value="1"/>
</dbReference>
<proteinExistence type="inferred from homology"/>
<evidence type="ECO:0000313" key="9">
    <source>
        <dbReference type="Proteomes" id="UP000092462"/>
    </source>
</evidence>
<accession>A0A1B0DQI3</accession>
<dbReference type="GO" id="GO:0006508">
    <property type="term" value="P:proteolysis"/>
    <property type="evidence" value="ECO:0007669"/>
    <property type="project" value="UniProtKB-KW"/>
</dbReference>
<dbReference type="InterPro" id="IPR040043">
    <property type="entry name" value="ACTMAP"/>
</dbReference>
<dbReference type="Proteomes" id="UP000092462">
    <property type="component" value="Unassembled WGS sequence"/>
</dbReference>
<evidence type="ECO:0000256" key="5">
    <source>
        <dbReference type="ARBA" id="ARBA00034848"/>
    </source>
</evidence>
<comment type="similarity">
    <text evidence="4">Belongs to the ACTMAP family.</text>
</comment>